<comment type="caution">
    <text evidence="11">The sequence shown here is derived from an EMBL/GenBank/DDBJ whole genome shotgun (WGS) entry which is preliminary data.</text>
</comment>
<evidence type="ECO:0000256" key="3">
    <source>
        <dbReference type="ARBA" id="ARBA00006678"/>
    </source>
</evidence>
<keyword evidence="7" id="KW-0694">RNA-binding</keyword>
<dbReference type="InterPro" id="IPR050080">
    <property type="entry name" value="RNase_PH"/>
</dbReference>
<comment type="subcellular location">
    <subcellularLocation>
        <location evidence="2">Cytoplasm</location>
    </subcellularLocation>
    <subcellularLocation>
        <location evidence="1">Nucleus</location>
    </subcellularLocation>
</comment>
<dbReference type="GO" id="GO:0003723">
    <property type="term" value="F:RNA binding"/>
    <property type="evidence" value="ECO:0007669"/>
    <property type="project" value="UniProtKB-KW"/>
</dbReference>
<name>A0A9P8AJY5_9ASCO</name>
<dbReference type="InterPro" id="IPR027408">
    <property type="entry name" value="PNPase/RNase_PH_dom_sf"/>
</dbReference>
<evidence type="ECO:0000313" key="12">
    <source>
        <dbReference type="Proteomes" id="UP000790833"/>
    </source>
</evidence>
<evidence type="ECO:0000313" key="11">
    <source>
        <dbReference type="EMBL" id="KAG7195344.1"/>
    </source>
</evidence>
<dbReference type="GO" id="GO:0071038">
    <property type="term" value="P:TRAMP-dependent tRNA surveillance pathway"/>
    <property type="evidence" value="ECO:0007669"/>
    <property type="project" value="UniProtKB-ARBA"/>
</dbReference>
<keyword evidence="12" id="KW-1185">Reference proteome</keyword>
<evidence type="ECO:0000256" key="4">
    <source>
        <dbReference type="ARBA" id="ARBA00022490"/>
    </source>
</evidence>
<dbReference type="OrthoDB" id="2504340at2759"/>
<dbReference type="InterPro" id="IPR020568">
    <property type="entry name" value="Ribosomal_Su5_D2-typ_SF"/>
</dbReference>
<comment type="similarity">
    <text evidence="3">Belongs to the RNase PH family.</text>
</comment>
<dbReference type="GO" id="GO:0016075">
    <property type="term" value="P:rRNA catabolic process"/>
    <property type="evidence" value="ECO:0007669"/>
    <property type="project" value="TreeGrafter"/>
</dbReference>
<evidence type="ECO:0000256" key="5">
    <source>
        <dbReference type="ARBA" id="ARBA00022552"/>
    </source>
</evidence>
<dbReference type="GO" id="GO:0005730">
    <property type="term" value="C:nucleolus"/>
    <property type="evidence" value="ECO:0007669"/>
    <property type="project" value="TreeGrafter"/>
</dbReference>
<evidence type="ECO:0000256" key="2">
    <source>
        <dbReference type="ARBA" id="ARBA00004496"/>
    </source>
</evidence>
<accession>A0A9P8AJY5</accession>
<sequence length="252" mass="27565">MSDRRRITAPGNTYFPRVGAENKTSTRPRDSNNTPASFYLTSNIVLNANGSSYLEVDKFIIQAQVFGPRPIKGSYMDRGCVSVECKFLSLIRQNGSDSKSMSGLEHRIASFVETCLVLSILLDKYPKSTIDVFINVLAADDDGIDESKIQRLTAWIVNCTSVAIVDSGIEVKDIVTCGQTLVGDEGTLKVDLQGRGLQALVAIMPMRNDEIVGLWMDGSSKGTTDYSLAMASSIEMAKTVRSNINSYLLQDQ</sequence>
<feature type="domain" description="Exoribonuclease phosphorolytic" evidence="10">
    <location>
        <begin position="40"/>
        <end position="170"/>
    </location>
</feature>
<dbReference type="InterPro" id="IPR001247">
    <property type="entry name" value="ExoRNase_PH_dom1"/>
</dbReference>
<dbReference type="Pfam" id="PF01138">
    <property type="entry name" value="RNase_PH"/>
    <property type="match status" value="1"/>
</dbReference>
<dbReference type="SUPFAM" id="SSF54211">
    <property type="entry name" value="Ribosomal protein S5 domain 2-like"/>
    <property type="match status" value="1"/>
</dbReference>
<dbReference type="EMBL" id="JAHMUF010000004">
    <property type="protein sequence ID" value="KAG7195344.1"/>
    <property type="molecule type" value="Genomic_DNA"/>
</dbReference>
<dbReference type="RefSeq" id="XP_043050891.1">
    <property type="nucleotide sequence ID" value="XM_043194567.1"/>
</dbReference>
<dbReference type="GO" id="GO:0071028">
    <property type="term" value="P:nuclear mRNA surveillance"/>
    <property type="evidence" value="ECO:0007669"/>
    <property type="project" value="TreeGrafter"/>
</dbReference>
<dbReference type="GO" id="GO:0034475">
    <property type="term" value="P:U4 snRNA 3'-end processing"/>
    <property type="evidence" value="ECO:0007669"/>
    <property type="project" value="TreeGrafter"/>
</dbReference>
<evidence type="ECO:0000256" key="8">
    <source>
        <dbReference type="ARBA" id="ARBA00023242"/>
    </source>
</evidence>
<evidence type="ECO:0000256" key="6">
    <source>
        <dbReference type="ARBA" id="ARBA00022835"/>
    </source>
</evidence>
<organism evidence="11 12">
    <name type="scientific">Scheffersomyces spartinae</name>
    <dbReference type="NCBI Taxonomy" id="45513"/>
    <lineage>
        <taxon>Eukaryota</taxon>
        <taxon>Fungi</taxon>
        <taxon>Dikarya</taxon>
        <taxon>Ascomycota</taxon>
        <taxon>Saccharomycotina</taxon>
        <taxon>Pichiomycetes</taxon>
        <taxon>Debaryomycetaceae</taxon>
        <taxon>Scheffersomyces</taxon>
    </lineage>
</organism>
<dbReference type="PANTHER" id="PTHR11953">
    <property type="entry name" value="EXOSOME COMPLEX COMPONENT"/>
    <property type="match status" value="1"/>
</dbReference>
<dbReference type="Gene3D" id="3.30.230.70">
    <property type="entry name" value="GHMP Kinase, N-terminal domain"/>
    <property type="match status" value="1"/>
</dbReference>
<dbReference type="Proteomes" id="UP000790833">
    <property type="component" value="Unassembled WGS sequence"/>
</dbReference>
<dbReference type="GO" id="GO:0000177">
    <property type="term" value="C:cytoplasmic exosome (RNase complex)"/>
    <property type="evidence" value="ECO:0007669"/>
    <property type="project" value="TreeGrafter"/>
</dbReference>
<reference evidence="11" key="1">
    <citation type="submission" date="2021-03" db="EMBL/GenBank/DDBJ databases">
        <authorList>
            <person name="Palmer J.M."/>
        </authorList>
    </citation>
    <scope>NUCLEOTIDE SEQUENCE</scope>
    <source>
        <strain evidence="11">ARV_011</strain>
    </source>
</reference>
<gene>
    <name evidence="11" type="primary">MTR3</name>
    <name evidence="11" type="ORF">KQ657_003872</name>
</gene>
<evidence type="ECO:0000256" key="1">
    <source>
        <dbReference type="ARBA" id="ARBA00004123"/>
    </source>
</evidence>
<dbReference type="GO" id="GO:0071051">
    <property type="term" value="P:poly(A)-dependent snoRNA 3'-end processing"/>
    <property type="evidence" value="ECO:0007669"/>
    <property type="project" value="TreeGrafter"/>
</dbReference>
<dbReference type="PANTHER" id="PTHR11953:SF2">
    <property type="entry name" value="EXOSOME COMPLEX COMPONENT MTR3"/>
    <property type="match status" value="1"/>
</dbReference>
<evidence type="ECO:0000256" key="7">
    <source>
        <dbReference type="ARBA" id="ARBA00022884"/>
    </source>
</evidence>
<keyword evidence="6" id="KW-0271">Exosome</keyword>
<dbReference type="GO" id="GO:0000176">
    <property type="term" value="C:nuclear exosome (RNase complex)"/>
    <property type="evidence" value="ECO:0007669"/>
    <property type="project" value="UniProtKB-ARBA"/>
</dbReference>
<keyword evidence="4" id="KW-0963">Cytoplasm</keyword>
<feature type="region of interest" description="Disordered" evidence="9">
    <location>
        <begin position="1"/>
        <end position="34"/>
    </location>
</feature>
<keyword evidence="5" id="KW-0698">rRNA processing</keyword>
<proteinExistence type="inferred from homology"/>
<evidence type="ECO:0000256" key="9">
    <source>
        <dbReference type="SAM" id="MobiDB-lite"/>
    </source>
</evidence>
<dbReference type="AlphaFoldDB" id="A0A9P8AJY5"/>
<dbReference type="GeneID" id="66117246"/>
<evidence type="ECO:0000259" key="10">
    <source>
        <dbReference type="Pfam" id="PF01138"/>
    </source>
</evidence>
<dbReference type="GO" id="GO:0000467">
    <property type="term" value="P:exonucleolytic trimming to generate mature 3'-end of 5.8S rRNA from tricistronic rRNA transcript (SSU-rRNA, 5.8S rRNA, LSU-rRNA)"/>
    <property type="evidence" value="ECO:0007669"/>
    <property type="project" value="UniProtKB-ARBA"/>
</dbReference>
<protein>
    <submittedName>
        <fullName evidence="11">3'-5'-exoribonuclease</fullName>
    </submittedName>
</protein>
<keyword evidence="8" id="KW-0539">Nucleus</keyword>